<gene>
    <name evidence="3" type="ORF">HJC23_013352</name>
</gene>
<protein>
    <submittedName>
        <fullName evidence="3">Uncharacterized protein</fullName>
    </submittedName>
</protein>
<feature type="chain" id="PRO_5044744662" evidence="2">
    <location>
        <begin position="16"/>
        <end position="343"/>
    </location>
</feature>
<sequence length="343" mass="37505">MKTFIALFLSVSTDAHVVGKASKGDIMSYLFSEFESKSAKSGIRYLIDVDEIESRELHNAEMSYRMFVSRPKAFKGDSTKSVSAKALKTHSTKGGKSLKSVESDMSFPFLSAKSTKDIFPSAESSKSDESARSKALKNAPIGGKMIKSVEKITTQDLVNSGDGSKSSKSAVLFHRFLDIDISMSYPIIVAGKSVKLDTKKMTSSKAEKEIAKLSTEQSSKAAKLSSVRSVDPSNEPILQYASAIDFTRMSDPTTASATIEETSSSVMIRQVDIVKETARENVPLPVENVRTSDPMLLDSQQQLQLKKEDSLVLTPNYSNENLRHSGSDHSAFPRPGWNGFMTP</sequence>
<comment type="caution">
    <text evidence="3">The sequence shown here is derived from an EMBL/GenBank/DDBJ whole genome shotgun (WGS) entry which is preliminary data.</text>
</comment>
<keyword evidence="2" id="KW-0732">Signal</keyword>
<evidence type="ECO:0000256" key="1">
    <source>
        <dbReference type="SAM" id="MobiDB-lite"/>
    </source>
</evidence>
<evidence type="ECO:0000256" key="2">
    <source>
        <dbReference type="SAM" id="SignalP"/>
    </source>
</evidence>
<keyword evidence="4" id="KW-1185">Reference proteome</keyword>
<accession>A0ABD3P7D7</accession>
<reference evidence="3 4" key="1">
    <citation type="journal article" date="2020" name="G3 (Bethesda)">
        <title>Improved Reference Genome for Cyclotella cryptica CCMP332, a Model for Cell Wall Morphogenesis, Salinity Adaptation, and Lipid Production in Diatoms (Bacillariophyta).</title>
        <authorList>
            <person name="Roberts W.R."/>
            <person name="Downey K.M."/>
            <person name="Ruck E.C."/>
            <person name="Traller J.C."/>
            <person name="Alverson A.J."/>
        </authorList>
    </citation>
    <scope>NUCLEOTIDE SEQUENCE [LARGE SCALE GENOMIC DNA]</scope>
    <source>
        <strain evidence="3 4">CCMP332</strain>
    </source>
</reference>
<dbReference type="EMBL" id="JABMIG020000247">
    <property type="protein sequence ID" value="KAL3783972.1"/>
    <property type="molecule type" value="Genomic_DNA"/>
</dbReference>
<dbReference type="AlphaFoldDB" id="A0ABD3P7D7"/>
<organism evidence="3 4">
    <name type="scientific">Cyclotella cryptica</name>
    <dbReference type="NCBI Taxonomy" id="29204"/>
    <lineage>
        <taxon>Eukaryota</taxon>
        <taxon>Sar</taxon>
        <taxon>Stramenopiles</taxon>
        <taxon>Ochrophyta</taxon>
        <taxon>Bacillariophyta</taxon>
        <taxon>Coscinodiscophyceae</taxon>
        <taxon>Thalassiosirophycidae</taxon>
        <taxon>Stephanodiscales</taxon>
        <taxon>Stephanodiscaceae</taxon>
        <taxon>Cyclotella</taxon>
    </lineage>
</organism>
<evidence type="ECO:0000313" key="3">
    <source>
        <dbReference type="EMBL" id="KAL3783972.1"/>
    </source>
</evidence>
<name>A0ABD3P7D7_9STRA</name>
<dbReference type="Proteomes" id="UP001516023">
    <property type="component" value="Unassembled WGS sequence"/>
</dbReference>
<evidence type="ECO:0000313" key="4">
    <source>
        <dbReference type="Proteomes" id="UP001516023"/>
    </source>
</evidence>
<proteinExistence type="predicted"/>
<feature type="signal peptide" evidence="2">
    <location>
        <begin position="1"/>
        <end position="15"/>
    </location>
</feature>
<feature type="region of interest" description="Disordered" evidence="1">
    <location>
        <begin position="319"/>
        <end position="343"/>
    </location>
</feature>